<feature type="compositionally biased region" description="Low complexity" evidence="1">
    <location>
        <begin position="259"/>
        <end position="272"/>
    </location>
</feature>
<evidence type="ECO:0000313" key="4">
    <source>
        <dbReference type="Proteomes" id="UP000037923"/>
    </source>
</evidence>
<accession>A0A0N0VCS3</accession>
<dbReference type="RefSeq" id="XP_015651797.1">
    <property type="nucleotide sequence ID" value="XM_015809587.1"/>
</dbReference>
<dbReference type="InterPro" id="IPR000608">
    <property type="entry name" value="UBC"/>
</dbReference>
<dbReference type="EMBL" id="LGTL01000037">
    <property type="protein sequence ID" value="KPA73358.1"/>
    <property type="molecule type" value="Genomic_DNA"/>
</dbReference>
<feature type="compositionally biased region" description="Polar residues" evidence="1">
    <location>
        <begin position="211"/>
        <end position="221"/>
    </location>
</feature>
<name>A0A0N0VCS3_LEPPY</name>
<dbReference type="RefSeq" id="XP_015651798.1">
    <property type="nucleotide sequence ID" value="XM_015809588.1"/>
</dbReference>
<dbReference type="OMA" id="TWAKESW"/>
<keyword evidence="4" id="KW-1185">Reference proteome</keyword>
<dbReference type="CDD" id="cd23799">
    <property type="entry name" value="UBCc_UBE2J"/>
    <property type="match status" value="1"/>
</dbReference>
<dbReference type="PROSITE" id="PS50127">
    <property type="entry name" value="UBC_2"/>
    <property type="match status" value="1"/>
</dbReference>
<gene>
    <name evidence="3" type="ORF">ABB37_09914</name>
</gene>
<dbReference type="EMBL" id="LGTL01000037">
    <property type="protein sequence ID" value="KPA73359.1"/>
    <property type="molecule type" value="Genomic_DNA"/>
</dbReference>
<comment type="caution">
    <text evidence="3">The sequence shown here is derived from an EMBL/GenBank/DDBJ whole genome shotgun (WGS) entry which is preliminary data.</text>
</comment>
<dbReference type="InterPro" id="IPR050113">
    <property type="entry name" value="Ub_conjugating_enzyme"/>
</dbReference>
<dbReference type="SUPFAM" id="SSF54495">
    <property type="entry name" value="UBC-like"/>
    <property type="match status" value="1"/>
</dbReference>
<feature type="region of interest" description="Disordered" evidence="1">
    <location>
        <begin position="194"/>
        <end position="297"/>
    </location>
</feature>
<dbReference type="VEuPathDB" id="TriTrypDB:LpyrH10_37_0190"/>
<dbReference type="InterPro" id="IPR016135">
    <property type="entry name" value="UBQ-conjugating_enzyme/RWD"/>
</dbReference>
<dbReference type="Pfam" id="PF00179">
    <property type="entry name" value="UQ_con"/>
    <property type="match status" value="1"/>
</dbReference>
<feature type="domain" description="UBC core" evidence="2">
    <location>
        <begin position="6"/>
        <end position="168"/>
    </location>
</feature>
<dbReference type="GeneID" id="26910196"/>
<dbReference type="Proteomes" id="UP000037923">
    <property type="component" value="Unassembled WGS sequence"/>
</dbReference>
<proteinExistence type="predicted"/>
<organism evidence="3 4">
    <name type="scientific">Leptomonas pyrrhocoris</name>
    <name type="common">Firebug parasite</name>
    <dbReference type="NCBI Taxonomy" id="157538"/>
    <lineage>
        <taxon>Eukaryota</taxon>
        <taxon>Discoba</taxon>
        <taxon>Euglenozoa</taxon>
        <taxon>Kinetoplastea</taxon>
        <taxon>Metakinetoplastina</taxon>
        <taxon>Trypanosomatida</taxon>
        <taxon>Trypanosomatidae</taxon>
        <taxon>Leishmaniinae</taxon>
        <taxon>Leptomonas</taxon>
    </lineage>
</organism>
<dbReference type="SMART" id="SM00212">
    <property type="entry name" value="UBCc"/>
    <property type="match status" value="1"/>
</dbReference>
<dbReference type="AlphaFoldDB" id="A0A0N0VCS3"/>
<dbReference type="PANTHER" id="PTHR24067">
    <property type="entry name" value="UBIQUITIN-CONJUGATING ENZYME E2"/>
    <property type="match status" value="1"/>
</dbReference>
<sequence>MSYASSAIKRLSNEYRQLQKPENRVSDYYVAPLEENIFEWHFTLRGPAGDDNSLPYKDGLYHGALIFSRSYPLEPPDVMFFTRSGRFATYEKICSTISSYHKELWQPTYDVALTLTALRHFMAQEDEFGVGAFPKNMIPAESKAAWAKETWSFKCDTCGRATRDDWTTFMQMYPETSAEKEALVPKLLPLPPAAAASSEAEKEEEAPAAATTDTCTATQNGRGEEAGSKTPPAAAPAELESQRTPKDAGSTPPLPTPSPHTAAAACAASAMAELPSSAREVVSASPPAAPTEPHSDVLATDVPDGSAARTDDTTAHAWHHPELADDLDDLDGDGIPRWRLLASPLMLSEEEARQLDMVEAGVDMLDVHFGPILRAALRREAEERAAVAAAANAAQHETDDDDNDDFLRPPPRLPQDPTSARPEMEDVRVEGGSALELNIQEDDTAAPPQQLPPPQLAENAVFGIHTLHLSIPLRYLDRAIIWSFSLVVLILLRRAAWAMLPPLWSSS</sequence>
<evidence type="ECO:0000313" key="3">
    <source>
        <dbReference type="EMBL" id="KPA73358.1"/>
    </source>
</evidence>
<dbReference type="FunFam" id="3.10.110.10:FF:000109">
    <property type="entry name" value="Ubiquitin-conjugating enzyme E2 J2-like"/>
    <property type="match status" value="1"/>
</dbReference>
<dbReference type="Gene3D" id="3.10.110.10">
    <property type="entry name" value="Ubiquitin Conjugating Enzyme"/>
    <property type="match status" value="1"/>
</dbReference>
<protein>
    <submittedName>
        <fullName evidence="3">Putative ubiquitin-conjugating enzyme</fullName>
    </submittedName>
</protein>
<feature type="region of interest" description="Disordered" evidence="1">
    <location>
        <begin position="388"/>
        <end position="426"/>
    </location>
</feature>
<evidence type="ECO:0000256" key="1">
    <source>
        <dbReference type="SAM" id="MobiDB-lite"/>
    </source>
</evidence>
<dbReference type="OrthoDB" id="1158011at2759"/>
<evidence type="ECO:0000259" key="2">
    <source>
        <dbReference type="PROSITE" id="PS50127"/>
    </source>
</evidence>
<reference evidence="3 4" key="1">
    <citation type="submission" date="2015-07" db="EMBL/GenBank/DDBJ databases">
        <title>High-quality genome of monoxenous trypanosomatid Leptomonas pyrrhocoris.</title>
        <authorList>
            <person name="Flegontov P."/>
            <person name="Butenko A."/>
            <person name="Firsov S."/>
            <person name="Vlcek C."/>
            <person name="Logacheva M.D."/>
            <person name="Field M."/>
            <person name="Filatov D."/>
            <person name="Flegontova O."/>
            <person name="Gerasimov E."/>
            <person name="Jackson A.P."/>
            <person name="Kelly S."/>
            <person name="Opperdoes F."/>
            <person name="O'Reilly A."/>
            <person name="Votypka J."/>
            <person name="Yurchenko V."/>
            <person name="Lukes J."/>
        </authorList>
    </citation>
    <scope>NUCLEOTIDE SEQUENCE [LARGE SCALE GENOMIC DNA]</scope>
    <source>
        <strain evidence="3">H10</strain>
    </source>
</reference>